<proteinExistence type="predicted"/>
<dbReference type="EC" id="6.3.4.14" evidence="2"/>
<keyword evidence="4 8" id="KW-0547">Nucleotide-binding</keyword>
<dbReference type="PANTHER" id="PTHR48095:SF2">
    <property type="entry name" value="BIOTIN CARBOXYLASE, CHLOROPLASTIC"/>
    <property type="match status" value="1"/>
</dbReference>
<dbReference type="PROSITE" id="PS50975">
    <property type="entry name" value="ATP_GRASP"/>
    <property type="match status" value="1"/>
</dbReference>
<dbReference type="PANTHER" id="PTHR48095">
    <property type="entry name" value="PYRUVATE CARBOXYLASE SUBUNIT A"/>
    <property type="match status" value="1"/>
</dbReference>
<evidence type="ECO:0000313" key="12">
    <source>
        <dbReference type="Proteomes" id="UP000503264"/>
    </source>
</evidence>
<evidence type="ECO:0000256" key="6">
    <source>
        <dbReference type="ARBA" id="ARBA00023267"/>
    </source>
</evidence>
<sequence length="479" mass="54071">MIHKILIANRGEIAVRIVRACRDLHMQSVAIYTKPDAQCLHVRIADEAYMVSEDPIKGYLDTKKIVQVALECGADAVHPGYGFLSENYEFAKAVEEAGLIFIGPKADVIKKMGDKNIARMLMKQNGVPIVPGTEKLNDESMQNIKEYARRIGYPVILKASGGGGGRGIREVWKEEDMEDAFESCTREAKAYFNNDEVFMEKLVVNPRHIEFQILGDNYGNIIHLCERDCSIQRRHQKVIEIAPCPSISDGLRKTMGVVAVAAAKAVGYSNVGTIEFLLDDDNRFYFMEMNTRIQVEHGITEEITGVDLVVRQIRIADGEILELTQSDIKPRGYAIEARITAENVWQNFTPAPGKISGYYPALGPAVRVDSHAYKDYEIPPFFDSLVAKLIVKADDYDSVVNKLERALDEFTIEGVRTIIPFLLAISKSREFRRGFFDTSYVEKNLKTILENTHDDMNVNHEKDIINAIEQAINRYRKAR</sequence>
<dbReference type="GO" id="GO:0046872">
    <property type="term" value="F:metal ion binding"/>
    <property type="evidence" value="ECO:0007669"/>
    <property type="project" value="InterPro"/>
</dbReference>
<evidence type="ECO:0000256" key="7">
    <source>
        <dbReference type="ARBA" id="ARBA00048600"/>
    </source>
</evidence>
<evidence type="ECO:0000259" key="9">
    <source>
        <dbReference type="PROSITE" id="PS50975"/>
    </source>
</evidence>
<dbReference type="FunFam" id="3.30.1490.20:FF:000003">
    <property type="entry name" value="acetyl-CoA carboxylase isoform X1"/>
    <property type="match status" value="1"/>
</dbReference>
<dbReference type="Proteomes" id="UP000503264">
    <property type="component" value="Chromosome"/>
</dbReference>
<dbReference type="SUPFAM" id="SSF52440">
    <property type="entry name" value="PreATP-grasp domain"/>
    <property type="match status" value="1"/>
</dbReference>
<dbReference type="InterPro" id="IPR011764">
    <property type="entry name" value="Biotin_carboxylation_dom"/>
</dbReference>
<protein>
    <recommendedName>
        <fullName evidence="2">biotin carboxylase</fullName>
        <ecNumber evidence="2">6.3.4.14</ecNumber>
    </recommendedName>
</protein>
<feature type="domain" description="ATP-grasp" evidence="9">
    <location>
        <begin position="119"/>
        <end position="317"/>
    </location>
</feature>
<dbReference type="SUPFAM" id="SSF56059">
    <property type="entry name" value="Glutathione synthetase ATP-binding domain-like"/>
    <property type="match status" value="1"/>
</dbReference>
<evidence type="ECO:0000259" key="10">
    <source>
        <dbReference type="PROSITE" id="PS50979"/>
    </source>
</evidence>
<dbReference type="InterPro" id="IPR011761">
    <property type="entry name" value="ATP-grasp"/>
</dbReference>
<feature type="domain" description="Biotin carboxylation" evidence="10">
    <location>
        <begin position="1"/>
        <end position="446"/>
    </location>
</feature>
<dbReference type="InterPro" id="IPR005482">
    <property type="entry name" value="Biotin_COase_C"/>
</dbReference>
<dbReference type="EMBL" id="CP012542">
    <property type="protein sequence ID" value="QCD45611.1"/>
    <property type="molecule type" value="Genomic_DNA"/>
</dbReference>
<dbReference type="PROSITE" id="PS00867">
    <property type="entry name" value="CPSASE_2"/>
    <property type="match status" value="1"/>
</dbReference>
<organism evidence="11 12">
    <name type="scientific">Campylobacter mucosalis CCUG 21559</name>
    <dbReference type="NCBI Taxonomy" id="1032067"/>
    <lineage>
        <taxon>Bacteria</taxon>
        <taxon>Pseudomonadati</taxon>
        <taxon>Campylobacterota</taxon>
        <taxon>Epsilonproteobacteria</taxon>
        <taxon>Campylobacterales</taxon>
        <taxon>Campylobacteraceae</taxon>
        <taxon>Campylobacter</taxon>
    </lineage>
</organism>
<dbReference type="InterPro" id="IPR016185">
    <property type="entry name" value="PreATP-grasp_dom_sf"/>
</dbReference>
<dbReference type="SMART" id="SM00878">
    <property type="entry name" value="Biotin_carb_C"/>
    <property type="match status" value="1"/>
</dbReference>
<dbReference type="InterPro" id="IPR011054">
    <property type="entry name" value="Rudment_hybrid_motif"/>
</dbReference>
<dbReference type="GO" id="GO:0004075">
    <property type="term" value="F:biotin carboxylase activity"/>
    <property type="evidence" value="ECO:0007669"/>
    <property type="project" value="UniProtKB-EC"/>
</dbReference>
<dbReference type="AlphaFoldDB" id="A0A6G5QIX7"/>
<dbReference type="InterPro" id="IPR005481">
    <property type="entry name" value="BC-like_N"/>
</dbReference>
<gene>
    <name evidence="11" type="primary">pycA</name>
    <name evidence="11" type="ORF">CMUC_1863</name>
</gene>
<dbReference type="Gene3D" id="3.30.470.20">
    <property type="entry name" value="ATP-grasp fold, B domain"/>
    <property type="match status" value="1"/>
</dbReference>
<dbReference type="NCBIfam" id="NF006367">
    <property type="entry name" value="PRK08591.1"/>
    <property type="match status" value="1"/>
</dbReference>
<keyword evidence="6" id="KW-0092">Biotin</keyword>
<comment type="function">
    <text evidence="1">This protein is a component of the acetyl coenzyme A carboxylase complex; first, biotin carboxylase catalyzes the carboxylation of the carrier protein and then the transcarboxylase transfers the carboxyl group to form malonyl-CoA.</text>
</comment>
<evidence type="ECO:0000256" key="1">
    <source>
        <dbReference type="ARBA" id="ARBA00003761"/>
    </source>
</evidence>
<keyword evidence="5 8" id="KW-0067">ATP-binding</keyword>
<dbReference type="InterPro" id="IPR005479">
    <property type="entry name" value="CPAse_ATP-bd"/>
</dbReference>
<dbReference type="RefSeq" id="WP_171994266.1">
    <property type="nucleotide sequence ID" value="NZ_CP012542.1"/>
</dbReference>
<evidence type="ECO:0000256" key="5">
    <source>
        <dbReference type="ARBA" id="ARBA00022840"/>
    </source>
</evidence>
<dbReference type="NCBIfam" id="NF006287">
    <property type="entry name" value="PRK08463.1"/>
    <property type="match status" value="1"/>
</dbReference>
<keyword evidence="3 11" id="KW-0436">Ligase</keyword>
<dbReference type="PROSITE" id="PS50979">
    <property type="entry name" value="BC"/>
    <property type="match status" value="1"/>
</dbReference>
<evidence type="ECO:0000256" key="3">
    <source>
        <dbReference type="ARBA" id="ARBA00022598"/>
    </source>
</evidence>
<reference evidence="11 12" key="1">
    <citation type="submission" date="2016-07" db="EMBL/GenBank/DDBJ databases">
        <title>Comparative genomics of the Campylobacter concisus group.</title>
        <authorList>
            <person name="Miller W.G."/>
            <person name="Yee E."/>
            <person name="Chapman M.H."/>
            <person name="Huynh S."/>
            <person name="Bono J.L."/>
            <person name="On S.L.W."/>
            <person name="StLeger J."/>
            <person name="Foster G."/>
            <person name="Parker C.T."/>
        </authorList>
    </citation>
    <scope>NUCLEOTIDE SEQUENCE [LARGE SCALE GENOMIC DNA]</scope>
    <source>
        <strain evidence="11 12">CCUG 21559</strain>
    </source>
</reference>
<keyword evidence="11" id="KW-0670">Pyruvate</keyword>
<dbReference type="PROSITE" id="PS00866">
    <property type="entry name" value="CPSASE_1"/>
    <property type="match status" value="1"/>
</dbReference>
<dbReference type="GO" id="GO:0005524">
    <property type="term" value="F:ATP binding"/>
    <property type="evidence" value="ECO:0007669"/>
    <property type="project" value="UniProtKB-UniRule"/>
</dbReference>
<accession>A0A6G5QIX7</accession>
<comment type="catalytic activity">
    <reaction evidence="7">
        <text>N(6)-biotinyl-L-lysyl-[protein] + hydrogencarbonate + ATP = N(6)-carboxybiotinyl-L-lysyl-[protein] + ADP + phosphate + H(+)</text>
        <dbReference type="Rhea" id="RHEA:13501"/>
        <dbReference type="Rhea" id="RHEA-COMP:10505"/>
        <dbReference type="Rhea" id="RHEA-COMP:10506"/>
        <dbReference type="ChEBI" id="CHEBI:15378"/>
        <dbReference type="ChEBI" id="CHEBI:17544"/>
        <dbReference type="ChEBI" id="CHEBI:30616"/>
        <dbReference type="ChEBI" id="CHEBI:43474"/>
        <dbReference type="ChEBI" id="CHEBI:83144"/>
        <dbReference type="ChEBI" id="CHEBI:83145"/>
        <dbReference type="ChEBI" id="CHEBI:456216"/>
        <dbReference type="EC" id="6.3.4.14"/>
    </reaction>
</comment>
<keyword evidence="12" id="KW-1185">Reference proteome</keyword>
<evidence type="ECO:0000256" key="8">
    <source>
        <dbReference type="PROSITE-ProRule" id="PRU00409"/>
    </source>
</evidence>
<evidence type="ECO:0000256" key="2">
    <source>
        <dbReference type="ARBA" id="ARBA00013263"/>
    </source>
</evidence>
<evidence type="ECO:0000313" key="11">
    <source>
        <dbReference type="EMBL" id="QCD45611.1"/>
    </source>
</evidence>
<dbReference type="Pfam" id="PF02785">
    <property type="entry name" value="Biotin_carb_C"/>
    <property type="match status" value="1"/>
</dbReference>
<dbReference type="Pfam" id="PF02786">
    <property type="entry name" value="CPSase_L_D2"/>
    <property type="match status" value="1"/>
</dbReference>
<dbReference type="SUPFAM" id="SSF51246">
    <property type="entry name" value="Rudiment single hybrid motif"/>
    <property type="match status" value="1"/>
</dbReference>
<dbReference type="FunFam" id="3.40.50.20:FF:000010">
    <property type="entry name" value="Propionyl-CoA carboxylase subunit alpha"/>
    <property type="match status" value="1"/>
</dbReference>
<dbReference type="Pfam" id="PF00289">
    <property type="entry name" value="Biotin_carb_N"/>
    <property type="match status" value="1"/>
</dbReference>
<name>A0A6G5QIX7_9BACT</name>
<evidence type="ECO:0000256" key="4">
    <source>
        <dbReference type="ARBA" id="ARBA00022741"/>
    </source>
</evidence>
<dbReference type="InterPro" id="IPR051602">
    <property type="entry name" value="ACC_Biotin_Carboxylase"/>
</dbReference>